<keyword evidence="2" id="KW-1185">Reference proteome</keyword>
<proteinExistence type="predicted"/>
<evidence type="ECO:0000313" key="1">
    <source>
        <dbReference type="EMBL" id="RST89211.1"/>
    </source>
</evidence>
<name>A0A3S0A551_9ENTE</name>
<dbReference type="AlphaFoldDB" id="A0A3S0A551"/>
<gene>
    <name evidence="1" type="ORF">C7P63_05395</name>
</gene>
<comment type="caution">
    <text evidence="1">The sequence shown here is derived from an EMBL/GenBank/DDBJ whole genome shotgun (WGS) entry which is preliminary data.</text>
</comment>
<evidence type="ECO:0000313" key="2">
    <source>
        <dbReference type="Proteomes" id="UP000277864"/>
    </source>
</evidence>
<dbReference type="Proteomes" id="UP000277864">
    <property type="component" value="Unassembled WGS sequence"/>
</dbReference>
<dbReference type="EMBL" id="PXZH01000002">
    <property type="protein sequence ID" value="RST89211.1"/>
    <property type="molecule type" value="Genomic_DNA"/>
</dbReference>
<sequence>MVQVLYDRNKIRIETGRPLIDSPNYHRKPIMPTEKDYFKIESVVRASLPAGYRLQPQDSLVIEDNKFFIYYFESTSSQRIEDF</sequence>
<accession>A0A3S0A551</accession>
<reference evidence="1 2" key="1">
    <citation type="submission" date="2018-03" db="EMBL/GenBank/DDBJ databases">
        <authorList>
            <person name="Gulvik C.A."/>
        </authorList>
    </citation>
    <scope>NUCLEOTIDE SEQUENCE [LARGE SCALE GENOMIC DNA]</scope>
    <source>
        <strain evidence="1 2">JCM 31581</strain>
    </source>
</reference>
<organism evidence="1 2">
    <name type="scientific">Vagococcus humatus</name>
    <dbReference type="NCBI Taxonomy" id="1889241"/>
    <lineage>
        <taxon>Bacteria</taxon>
        <taxon>Bacillati</taxon>
        <taxon>Bacillota</taxon>
        <taxon>Bacilli</taxon>
        <taxon>Lactobacillales</taxon>
        <taxon>Enterococcaceae</taxon>
        <taxon>Vagococcus</taxon>
    </lineage>
</organism>
<protein>
    <submittedName>
        <fullName evidence="1">Uncharacterized protein</fullName>
    </submittedName>
</protein>